<dbReference type="RefSeq" id="WP_169499049.1">
    <property type="nucleotide sequence ID" value="NZ_JABBFZ010000011.1"/>
</dbReference>
<dbReference type="InterPro" id="IPR011006">
    <property type="entry name" value="CheY-like_superfamily"/>
</dbReference>
<protein>
    <submittedName>
        <fullName evidence="4">AAA family ATPase</fullName>
    </submittedName>
</protein>
<evidence type="ECO:0000313" key="5">
    <source>
        <dbReference type="Proteomes" id="UP000583127"/>
    </source>
</evidence>
<dbReference type="SUPFAM" id="SSF52540">
    <property type="entry name" value="P-loop containing nucleoside triphosphate hydrolases"/>
    <property type="match status" value="1"/>
</dbReference>
<dbReference type="GO" id="GO:0005524">
    <property type="term" value="F:ATP binding"/>
    <property type="evidence" value="ECO:0007669"/>
    <property type="project" value="UniProtKB-KW"/>
</dbReference>
<keyword evidence="5" id="KW-1185">Reference proteome</keyword>
<gene>
    <name evidence="4" type="ORF">HHL14_18385</name>
</gene>
<keyword evidence="1" id="KW-0547">Nucleotide-binding</keyword>
<accession>A0A7X9ZYD0</accession>
<evidence type="ECO:0000259" key="3">
    <source>
        <dbReference type="Pfam" id="PF13614"/>
    </source>
</evidence>
<dbReference type="PANTHER" id="PTHR43384">
    <property type="entry name" value="SEPTUM SITE-DETERMINING PROTEIN MIND HOMOLOG, CHLOROPLASTIC-RELATED"/>
    <property type="match status" value="1"/>
</dbReference>
<dbReference type="Pfam" id="PF13614">
    <property type="entry name" value="AAA_31"/>
    <property type="match status" value="1"/>
</dbReference>
<dbReference type="GO" id="GO:0051782">
    <property type="term" value="P:negative regulation of cell division"/>
    <property type="evidence" value="ECO:0007669"/>
    <property type="project" value="TreeGrafter"/>
</dbReference>
<sequence length="400" mass="43366">MIDIFLIAASIDNAQCIVQRLEDSGVRYRLRTAYGSVRQLRAQARAIRNADLLIVDDADLNVRGLGGIEETLACAPALSCMLVTPAPSTALIGAALRVGVRHVLGWPLDAQAIADALTQLDARRRESEPRCGRVVALASSKGGSGTTLIAVNLACALAAQRERRVLLIDLSQQFADASLLMANRPPPMTLADLCSRNEPLDAALFDACAMHVRANLDLLAGAGDPLKAAELLPAQLERMLTLVRERYDAVLIDVGQSVNPLTIRALDYSDAICMVVRQNPLYLHGARRMLDIFRELGHPASKVRVIVNQYDKNAQINLPMLERTLGAKVAHQLPRDDLHVNDALSRGVPVVTSARDSALAQGIDLLAKMLWPAGAERRKSVLGRLLETWPNLPPQLKPGV</sequence>
<dbReference type="GO" id="GO:0005829">
    <property type="term" value="C:cytosol"/>
    <property type="evidence" value="ECO:0007669"/>
    <property type="project" value="TreeGrafter"/>
</dbReference>
<dbReference type="InterPro" id="IPR050625">
    <property type="entry name" value="ParA/MinD_ATPase"/>
</dbReference>
<dbReference type="InterPro" id="IPR027417">
    <property type="entry name" value="P-loop_NTPase"/>
</dbReference>
<dbReference type="Gene3D" id="3.40.50.300">
    <property type="entry name" value="P-loop containing nucleotide triphosphate hydrolases"/>
    <property type="match status" value="1"/>
</dbReference>
<dbReference type="EMBL" id="JABBFZ010000011">
    <property type="protein sequence ID" value="NML32796.1"/>
    <property type="molecule type" value="Genomic_DNA"/>
</dbReference>
<evidence type="ECO:0000256" key="1">
    <source>
        <dbReference type="ARBA" id="ARBA00022741"/>
    </source>
</evidence>
<organism evidence="4 5">
    <name type="scientific">Paraburkholderia antibiotica</name>
    <dbReference type="NCBI Taxonomy" id="2728839"/>
    <lineage>
        <taxon>Bacteria</taxon>
        <taxon>Pseudomonadati</taxon>
        <taxon>Pseudomonadota</taxon>
        <taxon>Betaproteobacteria</taxon>
        <taxon>Burkholderiales</taxon>
        <taxon>Burkholderiaceae</taxon>
        <taxon>Paraburkholderia</taxon>
    </lineage>
</organism>
<dbReference type="PANTHER" id="PTHR43384:SF6">
    <property type="entry name" value="SEPTUM SITE-DETERMINING PROTEIN MIND HOMOLOG, CHLOROPLASTIC"/>
    <property type="match status" value="1"/>
</dbReference>
<evidence type="ECO:0000256" key="2">
    <source>
        <dbReference type="ARBA" id="ARBA00022840"/>
    </source>
</evidence>
<dbReference type="Gene3D" id="3.40.50.2300">
    <property type="match status" value="1"/>
</dbReference>
<comment type="caution">
    <text evidence="4">The sequence shown here is derived from an EMBL/GenBank/DDBJ whole genome shotgun (WGS) entry which is preliminary data.</text>
</comment>
<dbReference type="Proteomes" id="UP000583127">
    <property type="component" value="Unassembled WGS sequence"/>
</dbReference>
<dbReference type="SUPFAM" id="SSF52172">
    <property type="entry name" value="CheY-like"/>
    <property type="match status" value="1"/>
</dbReference>
<keyword evidence="2" id="KW-0067">ATP-binding</keyword>
<proteinExistence type="predicted"/>
<dbReference type="GO" id="GO:0016887">
    <property type="term" value="F:ATP hydrolysis activity"/>
    <property type="evidence" value="ECO:0007669"/>
    <property type="project" value="TreeGrafter"/>
</dbReference>
<name>A0A7X9ZYD0_9BURK</name>
<dbReference type="AlphaFoldDB" id="A0A7X9ZYD0"/>
<dbReference type="InterPro" id="IPR025669">
    <property type="entry name" value="AAA_dom"/>
</dbReference>
<feature type="domain" description="AAA" evidence="3">
    <location>
        <begin position="133"/>
        <end position="296"/>
    </location>
</feature>
<reference evidence="4 5" key="1">
    <citation type="submission" date="2020-04" db="EMBL/GenBank/DDBJ databases">
        <title>Paraburkholderia sp. G-4-1-8 isolated from soil.</title>
        <authorList>
            <person name="Dahal R.H."/>
        </authorList>
    </citation>
    <scope>NUCLEOTIDE SEQUENCE [LARGE SCALE GENOMIC DNA]</scope>
    <source>
        <strain evidence="4 5">G-4-1-8</strain>
    </source>
</reference>
<evidence type="ECO:0000313" key="4">
    <source>
        <dbReference type="EMBL" id="NML32796.1"/>
    </source>
</evidence>
<dbReference type="GO" id="GO:0009898">
    <property type="term" value="C:cytoplasmic side of plasma membrane"/>
    <property type="evidence" value="ECO:0007669"/>
    <property type="project" value="TreeGrafter"/>
</dbReference>